<comment type="caution">
    <text evidence="1">The sequence shown here is derived from an EMBL/GenBank/DDBJ whole genome shotgun (WGS) entry which is preliminary data.</text>
</comment>
<evidence type="ECO:0000313" key="1">
    <source>
        <dbReference type="EMBL" id="GGF00059.1"/>
    </source>
</evidence>
<keyword evidence="2" id="KW-1185">Reference proteome</keyword>
<evidence type="ECO:0000313" key="2">
    <source>
        <dbReference type="Proteomes" id="UP000632273"/>
    </source>
</evidence>
<protein>
    <submittedName>
        <fullName evidence="1">Uncharacterized protein</fullName>
    </submittedName>
</protein>
<name>A0ABQ1TNP9_9BACT</name>
<sequence length="64" mass="7236">MEPEETFLANAATMIKYGKNELEQFLSWTDSRKSYGSKAQTLVSKLEELAAEMSLLQKEYKTGA</sequence>
<dbReference type="Proteomes" id="UP000632273">
    <property type="component" value="Unassembled WGS sequence"/>
</dbReference>
<organism evidence="1 2">
    <name type="scientific">Hymenobacter cavernae</name>
    <dbReference type="NCBI Taxonomy" id="2044852"/>
    <lineage>
        <taxon>Bacteria</taxon>
        <taxon>Pseudomonadati</taxon>
        <taxon>Bacteroidota</taxon>
        <taxon>Cytophagia</taxon>
        <taxon>Cytophagales</taxon>
        <taxon>Hymenobacteraceae</taxon>
        <taxon>Hymenobacter</taxon>
    </lineage>
</organism>
<dbReference type="EMBL" id="BMHT01000001">
    <property type="protein sequence ID" value="GGF00059.1"/>
    <property type="molecule type" value="Genomic_DNA"/>
</dbReference>
<accession>A0ABQ1TNP9</accession>
<gene>
    <name evidence="1" type="ORF">GCM10011383_08690</name>
</gene>
<reference evidence="2" key="1">
    <citation type="journal article" date="2019" name="Int. J. Syst. Evol. Microbiol.">
        <title>The Global Catalogue of Microorganisms (GCM) 10K type strain sequencing project: providing services to taxonomists for standard genome sequencing and annotation.</title>
        <authorList>
            <consortium name="The Broad Institute Genomics Platform"/>
            <consortium name="The Broad Institute Genome Sequencing Center for Infectious Disease"/>
            <person name="Wu L."/>
            <person name="Ma J."/>
        </authorList>
    </citation>
    <scope>NUCLEOTIDE SEQUENCE [LARGE SCALE GENOMIC DNA]</scope>
    <source>
        <strain evidence="2">CGMCC 1.15197</strain>
    </source>
</reference>
<proteinExistence type="predicted"/>